<accession>A0ABU7VVC8</accession>
<dbReference type="InterPro" id="IPR014001">
    <property type="entry name" value="Helicase_ATP-bd"/>
</dbReference>
<reference evidence="13 14" key="1">
    <citation type="submission" date="2024-02" db="EMBL/GenBank/DDBJ databases">
        <title>A nitrogen-fixing paenibacillus bacterium.</title>
        <authorList>
            <person name="Zhang W.L."/>
            <person name="Chen S.F."/>
        </authorList>
    </citation>
    <scope>NUCLEOTIDE SEQUENCE [LARGE SCALE GENOMIC DNA]</scope>
    <source>
        <strain evidence="13 14">M1</strain>
    </source>
</reference>
<dbReference type="InterPro" id="IPR054712">
    <property type="entry name" value="Cas3-like_dom"/>
</dbReference>
<evidence type="ECO:0000256" key="2">
    <source>
        <dbReference type="ARBA" id="ARBA00009046"/>
    </source>
</evidence>
<dbReference type="Pfam" id="PF01966">
    <property type="entry name" value="HD"/>
    <property type="match status" value="1"/>
</dbReference>
<dbReference type="InterPro" id="IPR038257">
    <property type="entry name" value="CRISPR-assoc_Cas3_HD_sf"/>
</dbReference>
<protein>
    <submittedName>
        <fullName evidence="13">CRISPR-associated helicase Cas3</fullName>
    </submittedName>
</protein>
<dbReference type="Proteomes" id="UP001306950">
    <property type="component" value="Unassembled WGS sequence"/>
</dbReference>
<feature type="domain" description="Helicase ATP-binding" evidence="10">
    <location>
        <begin position="261"/>
        <end position="453"/>
    </location>
</feature>
<evidence type="ECO:0000259" key="10">
    <source>
        <dbReference type="PROSITE" id="PS51192"/>
    </source>
</evidence>
<keyword evidence="14" id="KW-1185">Reference proteome</keyword>
<comment type="caution">
    <text evidence="13">The sequence shown here is derived from an EMBL/GenBank/DDBJ whole genome shotgun (WGS) entry which is preliminary data.</text>
</comment>
<evidence type="ECO:0000256" key="6">
    <source>
        <dbReference type="ARBA" id="ARBA00022801"/>
    </source>
</evidence>
<dbReference type="InterPro" id="IPR027417">
    <property type="entry name" value="P-loop_NTPase"/>
</dbReference>
<evidence type="ECO:0000313" key="13">
    <source>
        <dbReference type="EMBL" id="MEF2967719.1"/>
    </source>
</evidence>
<dbReference type="InterPro" id="IPR011545">
    <property type="entry name" value="DEAD/DEAH_box_helicase_dom"/>
</dbReference>
<evidence type="ECO:0000313" key="14">
    <source>
        <dbReference type="Proteomes" id="UP001306950"/>
    </source>
</evidence>
<dbReference type="PANTHER" id="PTHR47962">
    <property type="entry name" value="ATP-DEPENDENT HELICASE LHR-RELATED-RELATED"/>
    <property type="match status" value="1"/>
</dbReference>
<evidence type="ECO:0000256" key="9">
    <source>
        <dbReference type="ARBA" id="ARBA00023118"/>
    </source>
</evidence>
<dbReference type="InterPro" id="IPR006474">
    <property type="entry name" value="Helicase_Cas3_CRISPR-ass_core"/>
</dbReference>
<dbReference type="PANTHER" id="PTHR47962:SF5">
    <property type="entry name" value="ATP-DEPENDENT HELICASE LHR-RELATED"/>
    <property type="match status" value="1"/>
</dbReference>
<dbReference type="SMART" id="SM00490">
    <property type="entry name" value="HELICc"/>
    <property type="match status" value="1"/>
</dbReference>
<feature type="domain" description="Helicase C-terminal" evidence="11">
    <location>
        <begin position="486"/>
        <end position="637"/>
    </location>
</feature>
<sequence length="809" mass="92386">MNSIAHIRESDHRVQTVEEHLLGVKELAESFGTKIGVKHIAGLAGMLHDMGKYSDEFREYILEAVKNPEAPPRRGSVDHSTAGGRLLYDFFHTEKIDRYKGLLAEVVGNAIISHHSYLQDFLSPELESNYLQRVRDKCLPEFAWTKQNFFEHIMSEIDFQLYVDKAAAELKAYLENGSTASPETKFMFLTKFIFSTLIDADRTNTRLFEENNVDEAPQDWTNLFASYYDKLLTKINSFQDQIHSHSPINLLRCQMSEQCDHFAEKPPGIYTLSIPTGGGKTLASLRYALKHATIYRKKHIIYVVPYTTIIEQNAAEVRKILMDDANILEHHSNVVEDTGDDDEEFDGLINVKEKLKLAKDNWDSPIIFTTMVQFLNVFYAKGSRNIRRLHNLTESVLIFDEVQKVPVSCVSLFNEALNFLRDFGRSDIVLCTATQPALDFVEHKLKINADAEMISNLDHVIKAFKRVEVIDQATGTGMNNDELCDFINAKIQEVRSVLVILNTKSVVKKLYQQLKAAVTEIPVFHLSTSMCPAHRIDLLQEIREHLKNNDKIICVSTQLIEAGVDVSFECVVRSLAGLDSIAQAAGRCNRHGEQELQQVYVIDHIEENLRHLREIKIGKEISKRILIDLRHDRNSHGGHILSAQAMDKYFKEFYFKFKEELDYPIPQLGPKMTQLLTANVVDNSYFQAYCHKNKDRLPLFLANSYRTAAEHFHVIENLTTTVIVPYKEEGKDIIAELNGDSKIEDLTRVLRRAQQYTINLFKYELDQLDRNGGVESCLDGKVLVLNEGAYSDEFGLDLDNDSGFDLSIY</sequence>
<evidence type="ECO:0000256" key="1">
    <source>
        <dbReference type="ARBA" id="ARBA00006847"/>
    </source>
</evidence>
<name>A0ABU7VVC8_9BACL</name>
<evidence type="ECO:0000256" key="5">
    <source>
        <dbReference type="ARBA" id="ARBA00022741"/>
    </source>
</evidence>
<dbReference type="NCBIfam" id="TIGR01596">
    <property type="entry name" value="cas3_HD"/>
    <property type="match status" value="1"/>
</dbReference>
<comment type="similarity">
    <text evidence="2">In the central section; belongs to the CRISPR-associated helicase Cas3 family.</text>
</comment>
<dbReference type="SUPFAM" id="SSF52540">
    <property type="entry name" value="P-loop containing nucleoside triphosphate hydrolases"/>
    <property type="match status" value="1"/>
</dbReference>
<dbReference type="Gene3D" id="3.40.50.300">
    <property type="entry name" value="P-loop containing nucleotide triphosphate hydrolases"/>
    <property type="match status" value="2"/>
</dbReference>
<evidence type="ECO:0000256" key="7">
    <source>
        <dbReference type="ARBA" id="ARBA00022806"/>
    </source>
</evidence>
<gene>
    <name evidence="13" type="primary">cas3</name>
    <name evidence="13" type="ORF">V3851_17960</name>
</gene>
<dbReference type="CDD" id="cd17930">
    <property type="entry name" value="DEXHc_cas3"/>
    <property type="match status" value="1"/>
</dbReference>
<dbReference type="PROSITE" id="PS51192">
    <property type="entry name" value="HELICASE_ATP_BIND_1"/>
    <property type="match status" value="1"/>
</dbReference>
<feature type="domain" description="HD Cas3-type" evidence="12">
    <location>
        <begin position="10"/>
        <end position="203"/>
    </location>
</feature>
<dbReference type="InterPro" id="IPR052511">
    <property type="entry name" value="ATP-dep_Helicase"/>
</dbReference>
<dbReference type="PROSITE" id="PS51194">
    <property type="entry name" value="HELICASE_CTER"/>
    <property type="match status" value="1"/>
</dbReference>
<evidence type="ECO:0000259" key="11">
    <source>
        <dbReference type="PROSITE" id="PS51194"/>
    </source>
</evidence>
<dbReference type="InterPro" id="IPR006483">
    <property type="entry name" value="CRISPR-assoc_Cas3_HD"/>
</dbReference>
<evidence type="ECO:0000259" key="12">
    <source>
        <dbReference type="PROSITE" id="PS51643"/>
    </source>
</evidence>
<keyword evidence="7" id="KW-0347">Helicase</keyword>
<evidence type="ECO:0000256" key="4">
    <source>
        <dbReference type="ARBA" id="ARBA00022723"/>
    </source>
</evidence>
<keyword evidence="5" id="KW-0547">Nucleotide-binding</keyword>
<evidence type="ECO:0000256" key="8">
    <source>
        <dbReference type="ARBA" id="ARBA00022840"/>
    </source>
</evidence>
<dbReference type="EMBL" id="JAZHPZ010000009">
    <property type="protein sequence ID" value="MEF2967719.1"/>
    <property type="molecule type" value="Genomic_DNA"/>
</dbReference>
<dbReference type="Gene3D" id="1.10.3210.30">
    <property type="match status" value="1"/>
</dbReference>
<dbReference type="InterPro" id="IPR001650">
    <property type="entry name" value="Helicase_C-like"/>
</dbReference>
<dbReference type="CDD" id="cd09641">
    <property type="entry name" value="Cas3''_I"/>
    <property type="match status" value="1"/>
</dbReference>
<comment type="similarity">
    <text evidence="1">In the N-terminal section; belongs to the CRISPR-associated nuclease Cas3-HD family.</text>
</comment>
<keyword evidence="3" id="KW-0540">Nuclease</keyword>
<dbReference type="Pfam" id="PF00270">
    <property type="entry name" value="DEAD"/>
    <property type="match status" value="1"/>
</dbReference>
<keyword evidence="4" id="KW-0479">Metal-binding</keyword>
<dbReference type="SUPFAM" id="SSF109604">
    <property type="entry name" value="HD-domain/PDEase-like"/>
    <property type="match status" value="1"/>
</dbReference>
<proteinExistence type="inferred from homology"/>
<organism evidence="13 14">
    <name type="scientific">Paenibacillus haidiansis</name>
    <dbReference type="NCBI Taxonomy" id="1574488"/>
    <lineage>
        <taxon>Bacteria</taxon>
        <taxon>Bacillati</taxon>
        <taxon>Bacillota</taxon>
        <taxon>Bacilli</taxon>
        <taxon>Bacillales</taxon>
        <taxon>Paenibacillaceae</taxon>
        <taxon>Paenibacillus</taxon>
    </lineage>
</organism>
<dbReference type="RefSeq" id="WP_331847933.1">
    <property type="nucleotide sequence ID" value="NZ_JAZHPZ010000009.1"/>
</dbReference>
<dbReference type="InterPro" id="IPR006674">
    <property type="entry name" value="HD_domain"/>
</dbReference>
<dbReference type="Pfam" id="PF22590">
    <property type="entry name" value="Cas3-like_C_2"/>
    <property type="match status" value="1"/>
</dbReference>
<keyword evidence="8" id="KW-0067">ATP-binding</keyword>
<dbReference type="PROSITE" id="PS51643">
    <property type="entry name" value="HD_CAS3"/>
    <property type="match status" value="1"/>
</dbReference>
<dbReference type="SMART" id="SM00487">
    <property type="entry name" value="DEXDc"/>
    <property type="match status" value="1"/>
</dbReference>
<keyword evidence="9" id="KW-0051">Antiviral defense</keyword>
<keyword evidence="6" id="KW-0378">Hydrolase</keyword>
<evidence type="ECO:0000256" key="3">
    <source>
        <dbReference type="ARBA" id="ARBA00022722"/>
    </source>
</evidence>
<dbReference type="NCBIfam" id="TIGR01587">
    <property type="entry name" value="cas3_core"/>
    <property type="match status" value="1"/>
</dbReference>